<accession>A0A4V2F6W0</accession>
<evidence type="ECO:0000256" key="2">
    <source>
        <dbReference type="ARBA" id="ARBA00006052"/>
    </source>
</evidence>
<keyword evidence="10" id="KW-0464">Manganese</keyword>
<dbReference type="Pfam" id="PF01293">
    <property type="entry name" value="PEPCK_ATP"/>
    <property type="match status" value="1"/>
</dbReference>
<dbReference type="InterPro" id="IPR001272">
    <property type="entry name" value="PEP_carboxykinase_ATP"/>
</dbReference>
<evidence type="ECO:0000256" key="8">
    <source>
        <dbReference type="ARBA" id="ARBA00023239"/>
    </source>
</evidence>
<dbReference type="PIRSF" id="PIRSF006294">
    <property type="entry name" value="PEP_crbxkin"/>
    <property type="match status" value="1"/>
</dbReference>
<keyword evidence="12" id="KW-1185">Reference proteome</keyword>
<evidence type="ECO:0000256" key="9">
    <source>
        <dbReference type="ARBA" id="ARBA00047371"/>
    </source>
</evidence>
<gene>
    <name evidence="10" type="primary">pckA</name>
    <name evidence="11" type="ORF">BC751_3307</name>
</gene>
<keyword evidence="10" id="KW-0963">Cytoplasm</keyword>
<dbReference type="EC" id="4.1.1.49" evidence="3 10"/>
<keyword evidence="4 10" id="KW-0312">Gluconeogenesis</keyword>
<dbReference type="InterPro" id="IPR008210">
    <property type="entry name" value="PEP_carboxykinase_N"/>
</dbReference>
<dbReference type="PANTHER" id="PTHR30031:SF0">
    <property type="entry name" value="PHOSPHOENOLPYRUVATE CARBOXYKINASE (ATP)"/>
    <property type="match status" value="1"/>
</dbReference>
<dbReference type="UniPathway" id="UPA00138"/>
<evidence type="ECO:0000313" key="12">
    <source>
        <dbReference type="Proteomes" id="UP000292209"/>
    </source>
</evidence>
<dbReference type="AlphaFoldDB" id="A0A4V2F6W0"/>
<evidence type="ECO:0000313" key="11">
    <source>
        <dbReference type="EMBL" id="RZS97689.1"/>
    </source>
</evidence>
<dbReference type="SUPFAM" id="SSF53795">
    <property type="entry name" value="PEP carboxykinase-like"/>
    <property type="match status" value="1"/>
</dbReference>
<feature type="binding site" evidence="10">
    <location>
        <position position="229"/>
    </location>
    <ligand>
        <name>substrate</name>
    </ligand>
</feature>
<dbReference type="GO" id="GO:0046872">
    <property type="term" value="F:metal ion binding"/>
    <property type="evidence" value="ECO:0007669"/>
    <property type="project" value="UniProtKB-KW"/>
</dbReference>
<comment type="similarity">
    <text evidence="2 10">Belongs to the phosphoenolpyruvate carboxykinase (ATP) family.</text>
</comment>
<proteinExistence type="inferred from homology"/>
<feature type="binding site" evidence="10">
    <location>
        <begin position="265"/>
        <end position="273"/>
    </location>
    <ligand>
        <name>ATP</name>
        <dbReference type="ChEBI" id="CHEBI:30616"/>
    </ligand>
</feature>
<feature type="binding site" evidence="10">
    <location>
        <position position="88"/>
    </location>
    <ligand>
        <name>substrate</name>
    </ligand>
</feature>
<dbReference type="EMBL" id="SGXG01000001">
    <property type="protein sequence ID" value="RZS97689.1"/>
    <property type="molecule type" value="Genomic_DNA"/>
</dbReference>
<evidence type="ECO:0000256" key="6">
    <source>
        <dbReference type="ARBA" id="ARBA00022793"/>
    </source>
</evidence>
<dbReference type="GO" id="GO:0004612">
    <property type="term" value="F:phosphoenolpyruvate carboxykinase (ATP) activity"/>
    <property type="evidence" value="ECO:0007669"/>
    <property type="project" value="UniProtKB-UniRule"/>
</dbReference>
<dbReference type="Gene3D" id="3.40.449.10">
    <property type="entry name" value="Phosphoenolpyruvate Carboxykinase, domain 1"/>
    <property type="match status" value="1"/>
</dbReference>
<name>A0A4V2F6W0_9BACT</name>
<feature type="binding site" evidence="10">
    <location>
        <position position="249"/>
    </location>
    <ligand>
        <name>Mn(2+)</name>
        <dbReference type="ChEBI" id="CHEBI:29035"/>
    </ligand>
</feature>
<dbReference type="PROSITE" id="PS00532">
    <property type="entry name" value="PEPCK_ATP"/>
    <property type="match status" value="1"/>
</dbReference>
<keyword evidence="11" id="KW-0418">Kinase</keyword>
<comment type="catalytic activity">
    <reaction evidence="9 10">
        <text>oxaloacetate + ATP = phosphoenolpyruvate + ADP + CO2</text>
        <dbReference type="Rhea" id="RHEA:18617"/>
        <dbReference type="ChEBI" id="CHEBI:16452"/>
        <dbReference type="ChEBI" id="CHEBI:16526"/>
        <dbReference type="ChEBI" id="CHEBI:30616"/>
        <dbReference type="ChEBI" id="CHEBI:58702"/>
        <dbReference type="ChEBI" id="CHEBI:456216"/>
        <dbReference type="EC" id="4.1.1.49"/>
    </reaction>
</comment>
<keyword evidence="6 10" id="KW-0210">Decarboxylase</keyword>
<dbReference type="GO" id="GO:0006094">
    <property type="term" value="P:gluconeogenesis"/>
    <property type="evidence" value="ECO:0007669"/>
    <property type="project" value="UniProtKB-UniRule"/>
</dbReference>
<dbReference type="GO" id="GO:0016301">
    <property type="term" value="F:kinase activity"/>
    <property type="evidence" value="ECO:0007669"/>
    <property type="project" value="UniProtKB-KW"/>
</dbReference>
<evidence type="ECO:0000256" key="7">
    <source>
        <dbReference type="ARBA" id="ARBA00022840"/>
    </source>
</evidence>
<comment type="cofactor">
    <cofactor evidence="10">
        <name>Mn(2+)</name>
        <dbReference type="ChEBI" id="CHEBI:29035"/>
    </cofactor>
    <text evidence="10">Binds 1 Mn(2+) ion per subunit.</text>
</comment>
<feature type="binding site" evidence="10">
    <location>
        <position position="476"/>
    </location>
    <ligand>
        <name>ATP</name>
        <dbReference type="ChEBI" id="CHEBI:30616"/>
    </ligand>
</feature>
<dbReference type="PANTHER" id="PTHR30031">
    <property type="entry name" value="PHOSPHOENOLPYRUVATE CARBOXYKINASE ATP"/>
    <property type="match status" value="1"/>
</dbReference>
<feature type="binding site" evidence="10">
    <location>
        <position position="249"/>
    </location>
    <ligand>
        <name>ATP</name>
        <dbReference type="ChEBI" id="CHEBI:30616"/>
    </ligand>
</feature>
<feature type="binding site" evidence="10">
    <location>
        <position position="314"/>
    </location>
    <ligand>
        <name>ATP</name>
        <dbReference type="ChEBI" id="CHEBI:30616"/>
    </ligand>
</feature>
<dbReference type="NCBIfam" id="TIGR00224">
    <property type="entry name" value="pckA"/>
    <property type="match status" value="1"/>
</dbReference>
<feature type="binding site" evidence="10">
    <location>
        <position position="286"/>
    </location>
    <ligand>
        <name>Mn(2+)</name>
        <dbReference type="ChEBI" id="CHEBI:29035"/>
    </ligand>
</feature>
<protein>
    <recommendedName>
        <fullName evidence="3 10">Phosphoenolpyruvate carboxykinase (ATP)</fullName>
        <shortName evidence="10">PCK</shortName>
        <shortName evidence="10">PEP carboxykinase</shortName>
        <shortName evidence="10">PEPCK</shortName>
        <ecNumber evidence="3 10">4.1.1.49</ecNumber>
    </recommendedName>
</protein>
<evidence type="ECO:0000256" key="1">
    <source>
        <dbReference type="ARBA" id="ARBA00004742"/>
    </source>
</evidence>
<dbReference type="Proteomes" id="UP000292209">
    <property type="component" value="Unassembled WGS sequence"/>
</dbReference>
<dbReference type="NCBIfam" id="NF006821">
    <property type="entry name" value="PRK09344.1-3"/>
    <property type="match status" value="1"/>
</dbReference>
<dbReference type="InterPro" id="IPR015994">
    <property type="entry name" value="PEPCK_ATP_CS"/>
</dbReference>
<comment type="function">
    <text evidence="10">Involved in the gluconeogenesis. Catalyzes the conversion of oxaloacetate (OAA) to phosphoenolpyruvate (PEP) through direct phosphoryl transfer between the nucleoside triphosphate and OAA.</text>
</comment>
<dbReference type="GO" id="GO:0005829">
    <property type="term" value="C:cytosol"/>
    <property type="evidence" value="ECO:0007669"/>
    <property type="project" value="TreeGrafter"/>
</dbReference>
<comment type="pathway">
    <text evidence="1 10">Carbohydrate biosynthesis; gluconeogenesis.</text>
</comment>
<comment type="caution">
    <text evidence="10">Lacks conserved residue(s) required for the propagation of feature annotation.</text>
</comment>
<evidence type="ECO:0000256" key="3">
    <source>
        <dbReference type="ARBA" id="ARBA00012363"/>
    </source>
</evidence>
<dbReference type="NCBIfam" id="NF006820">
    <property type="entry name" value="PRK09344.1-2"/>
    <property type="match status" value="1"/>
</dbReference>
<reference evidence="11 12" key="1">
    <citation type="submission" date="2019-02" db="EMBL/GenBank/DDBJ databases">
        <title>Genomic Encyclopedia of Archaeal and Bacterial Type Strains, Phase II (KMG-II): from individual species to whole genera.</title>
        <authorList>
            <person name="Goeker M."/>
        </authorList>
    </citation>
    <scope>NUCLEOTIDE SEQUENCE [LARGE SCALE GENOMIC DNA]</scope>
    <source>
        <strain evidence="11 12">DSM 21411</strain>
    </source>
</reference>
<keyword evidence="5 10" id="KW-0547">Nucleotide-binding</keyword>
<keyword evidence="11" id="KW-0670">Pyruvate</keyword>
<evidence type="ECO:0000256" key="10">
    <source>
        <dbReference type="HAMAP-Rule" id="MF_00453"/>
    </source>
</evidence>
<dbReference type="Gene3D" id="3.90.228.20">
    <property type="match status" value="1"/>
</dbReference>
<evidence type="ECO:0000256" key="4">
    <source>
        <dbReference type="ARBA" id="ARBA00022432"/>
    </source>
</evidence>
<dbReference type="Gene3D" id="2.170.8.10">
    <property type="entry name" value="Phosphoenolpyruvate Carboxykinase, domain 2"/>
    <property type="match status" value="1"/>
</dbReference>
<keyword evidence="7 10" id="KW-0067">ATP-binding</keyword>
<keyword evidence="11" id="KW-0808">Transferase</keyword>
<feature type="binding site" evidence="10">
    <location>
        <position position="229"/>
    </location>
    <ligand>
        <name>Mn(2+)</name>
        <dbReference type="ChEBI" id="CHEBI:29035"/>
    </ligand>
</feature>
<dbReference type="SUPFAM" id="SSF68923">
    <property type="entry name" value="PEP carboxykinase N-terminal domain"/>
    <property type="match status" value="1"/>
</dbReference>
<dbReference type="CDD" id="cd00484">
    <property type="entry name" value="PEPCK_ATP"/>
    <property type="match status" value="1"/>
</dbReference>
<feature type="binding site" evidence="10">
    <location>
        <position position="351"/>
    </location>
    <ligand>
        <name>ATP</name>
        <dbReference type="ChEBI" id="CHEBI:30616"/>
    </ligand>
</feature>
<organism evidence="11 12">
    <name type="scientific">Cecembia calidifontis</name>
    <dbReference type="NCBI Taxonomy" id="1187080"/>
    <lineage>
        <taxon>Bacteria</taxon>
        <taxon>Pseudomonadati</taxon>
        <taxon>Bacteroidota</taxon>
        <taxon>Cytophagia</taxon>
        <taxon>Cytophagales</taxon>
        <taxon>Cyclobacteriaceae</taxon>
        <taxon>Cecembia</taxon>
    </lineage>
</organism>
<comment type="subcellular location">
    <subcellularLocation>
        <location evidence="10">Cytoplasm</location>
    </subcellularLocation>
</comment>
<keyword evidence="10" id="KW-0479">Metal-binding</keyword>
<dbReference type="InterPro" id="IPR013035">
    <property type="entry name" value="PEP_carboxykinase_C"/>
</dbReference>
<sequence length="560" mass="62773">MALFIVYQFGKYLSLRQNINPKRNTILMLDLEMKPDKKSLSDLGIQTGRNIFWNLSPAELIEHALANKEGVLTDTGALMADTGTFTGRSPKDRFIVKDSKTAESIWWGDINIPFDEEKFESLYSKMTEFLKDKNLYVREAFAGADSKYRLKLKVVNTLAWHNLFCYNMFLRPLEEDFENFEADFTIICAPDFHADPEVDGTRQSNFSIINLSKRILLIGGTAYAGEMKKGIFSVLNYILPHELGVLSMHCSANVGEEGDTAVFFGLSGTGKTTLSADPKRSLIGDDEHGWNEDSIFNFEGGCYAKVIDLSREKEPEIWDAIKFGAILENTRFIPGTRTVDYSNKDVTENTRTSYPIHHIKNALVPSKAGIPKNIFFLTADAFGVIPPISKLNKSQAMYHFISGYTAKVAGTEVGVTEPKTTFSACFGAAFLPLHPIEYAKLFGEKMEKHQVNVWLVNTGWTGGPYGIGHRMKLKYTRAMISAALEGKLDHVNYRTHSVFGVGIPENCPNVPDEVLSPRATWSDKEAYDKKARELGAAFIQNFEKYKDFATEDILAGAPKW</sequence>
<feature type="binding site" evidence="10">
    <location>
        <position position="223"/>
    </location>
    <ligand>
        <name>substrate</name>
    </ligand>
</feature>
<feature type="binding site" evidence="10">
    <location>
        <position position="229"/>
    </location>
    <ligand>
        <name>ATP</name>
        <dbReference type="ChEBI" id="CHEBI:30616"/>
    </ligand>
</feature>
<dbReference type="HAMAP" id="MF_00453">
    <property type="entry name" value="PEPCK_ATP"/>
    <property type="match status" value="1"/>
</dbReference>
<feature type="binding site" evidence="10">
    <location>
        <position position="351"/>
    </location>
    <ligand>
        <name>substrate</name>
    </ligand>
</feature>
<keyword evidence="8 10" id="KW-0456">Lyase</keyword>
<dbReference type="GO" id="GO:0005524">
    <property type="term" value="F:ATP binding"/>
    <property type="evidence" value="ECO:0007669"/>
    <property type="project" value="UniProtKB-UniRule"/>
</dbReference>
<evidence type="ECO:0000256" key="5">
    <source>
        <dbReference type="ARBA" id="ARBA00022741"/>
    </source>
</evidence>
<comment type="caution">
    <text evidence="11">The sequence shown here is derived from an EMBL/GenBank/DDBJ whole genome shotgun (WGS) entry which is preliminary data.</text>
</comment>